<feature type="transmembrane region" description="Helical" evidence="1">
    <location>
        <begin position="20"/>
        <end position="38"/>
    </location>
</feature>
<gene>
    <name evidence="2" type="ORF">ADH66_09700</name>
    <name evidence="3" type="ORF">I5Q82_00035</name>
</gene>
<protein>
    <submittedName>
        <fullName evidence="3">Helix-turn-helix domain-containing protein</fullName>
    </submittedName>
</protein>
<keyword evidence="1" id="KW-0472">Membrane</keyword>
<reference evidence="4" key="2">
    <citation type="submission" date="2017-05" db="EMBL/GenBank/DDBJ databases">
        <title>Improved OligoMM genomes.</title>
        <authorList>
            <person name="Garzetti D."/>
        </authorList>
    </citation>
    <scope>NUCLEOTIDE SEQUENCE [LARGE SCALE GENOMIC DNA]</scope>
    <source>
        <strain evidence="4">KB18</strain>
    </source>
</reference>
<dbReference type="RefSeq" id="WP_066541322.1">
    <property type="nucleotide sequence ID" value="NZ_CP021422.1"/>
</dbReference>
<dbReference type="InterPro" id="IPR036388">
    <property type="entry name" value="WH-like_DNA-bd_sf"/>
</dbReference>
<evidence type="ECO:0000313" key="2">
    <source>
        <dbReference type="EMBL" id="ASB40905.1"/>
    </source>
</evidence>
<sequence>MSNFLRTSCSGAKNFFPLPNAIFTLGLSAGELTVYAYLMFCEDRKSYQCWPSYKTIGRAVGMSENTVRKYVRELEYKTLILTEPTKYESESGQVRNGNLIFTILPIYGAVKYHNECQTSR</sequence>
<proteinExistence type="predicted"/>
<keyword evidence="1" id="KW-1133">Transmembrane helix</keyword>
<organism evidence="3 5">
    <name type="scientific">Acutalibacter muris</name>
    <dbReference type="NCBI Taxonomy" id="1796620"/>
    <lineage>
        <taxon>Bacteria</taxon>
        <taxon>Bacillati</taxon>
        <taxon>Bacillota</taxon>
        <taxon>Clostridia</taxon>
        <taxon>Eubacteriales</taxon>
        <taxon>Acutalibacteraceae</taxon>
        <taxon>Acutalibacter</taxon>
    </lineage>
</organism>
<evidence type="ECO:0000313" key="5">
    <source>
        <dbReference type="Proteomes" id="UP000596035"/>
    </source>
</evidence>
<keyword evidence="4" id="KW-1185">Reference proteome</keyword>
<dbReference type="Proteomes" id="UP000196710">
    <property type="component" value="Chromosome"/>
</dbReference>
<accession>A0A1Z2XR43</accession>
<evidence type="ECO:0000256" key="1">
    <source>
        <dbReference type="SAM" id="Phobius"/>
    </source>
</evidence>
<reference evidence="3 5" key="3">
    <citation type="submission" date="2020-11" db="EMBL/GenBank/DDBJ databases">
        <title>Closed and high quality bacterial genomes of the OMM12 community.</title>
        <authorList>
            <person name="Marbouty M."/>
            <person name="Lamy-Besnier Q."/>
            <person name="Debarbieux L."/>
            <person name="Koszul R."/>
        </authorList>
    </citation>
    <scope>NUCLEOTIDE SEQUENCE [LARGE SCALE GENOMIC DNA]</scope>
    <source>
        <strain evidence="3 5">KB18</strain>
    </source>
</reference>
<dbReference type="EMBL" id="CP065321">
    <property type="protein sequence ID" value="QQR30188.1"/>
    <property type="molecule type" value="Genomic_DNA"/>
</dbReference>
<dbReference type="Pfam" id="PF13730">
    <property type="entry name" value="HTH_36"/>
    <property type="match status" value="1"/>
</dbReference>
<reference evidence="2" key="1">
    <citation type="journal article" date="2017" name="Genome Announc.">
        <title>High-Quality Whole-Genome Sequences of the Oligo-Mouse-Microbiota Bacterial Community.</title>
        <authorList>
            <person name="Garzetti D."/>
            <person name="Brugiroux S."/>
            <person name="Bunk B."/>
            <person name="Pukall R."/>
            <person name="McCoy K.D."/>
            <person name="Macpherson A.J."/>
            <person name="Stecher B."/>
        </authorList>
    </citation>
    <scope>NUCLEOTIDE SEQUENCE</scope>
    <source>
        <strain evidence="2">KB18</strain>
    </source>
</reference>
<dbReference type="KEGG" id="amur:ADH66_09700"/>
<evidence type="ECO:0000313" key="4">
    <source>
        <dbReference type="Proteomes" id="UP000196710"/>
    </source>
</evidence>
<dbReference type="Gene3D" id="1.10.10.10">
    <property type="entry name" value="Winged helix-like DNA-binding domain superfamily/Winged helix DNA-binding domain"/>
    <property type="match status" value="1"/>
</dbReference>
<dbReference type="EMBL" id="CP021422">
    <property type="protein sequence ID" value="ASB40905.1"/>
    <property type="molecule type" value="Genomic_DNA"/>
</dbReference>
<dbReference type="Proteomes" id="UP000596035">
    <property type="component" value="Chromosome"/>
</dbReference>
<name>A0A1Z2XR43_9FIRM</name>
<keyword evidence="1" id="KW-0812">Transmembrane</keyword>
<evidence type="ECO:0000313" key="3">
    <source>
        <dbReference type="EMBL" id="QQR30188.1"/>
    </source>
</evidence>
<dbReference type="AlphaFoldDB" id="A0A1Z2XR43"/>